<dbReference type="InterPro" id="IPR026079">
    <property type="entry name" value="CDR2"/>
</dbReference>
<feature type="coiled-coil region" evidence="3">
    <location>
        <begin position="30"/>
        <end position="127"/>
    </location>
</feature>
<feature type="compositionally biased region" description="Basic residues" evidence="4">
    <location>
        <begin position="487"/>
        <end position="497"/>
    </location>
</feature>
<gene>
    <name evidence="6" type="primary">LOC108071717</name>
</gene>
<organism evidence="5 6">
    <name type="scientific">Drosophila kikkawai</name>
    <name type="common">Fruit fly</name>
    <dbReference type="NCBI Taxonomy" id="30033"/>
    <lineage>
        <taxon>Eukaryota</taxon>
        <taxon>Metazoa</taxon>
        <taxon>Ecdysozoa</taxon>
        <taxon>Arthropoda</taxon>
        <taxon>Hexapoda</taxon>
        <taxon>Insecta</taxon>
        <taxon>Pterygota</taxon>
        <taxon>Neoptera</taxon>
        <taxon>Endopterygota</taxon>
        <taxon>Diptera</taxon>
        <taxon>Brachycera</taxon>
        <taxon>Muscomorpha</taxon>
        <taxon>Ephydroidea</taxon>
        <taxon>Drosophilidae</taxon>
        <taxon>Drosophila</taxon>
        <taxon>Sophophora</taxon>
    </lineage>
</organism>
<protein>
    <submittedName>
        <fullName evidence="6">Cerebellar degeneration-related protein 2-like</fullName>
    </submittedName>
</protein>
<dbReference type="PANTHER" id="PTHR19232:SF7">
    <property type="entry name" value="CENTROCORTIN, ISOFORM A"/>
    <property type="match status" value="1"/>
</dbReference>
<evidence type="ECO:0000313" key="5">
    <source>
        <dbReference type="Proteomes" id="UP001652661"/>
    </source>
</evidence>
<reference evidence="6" key="1">
    <citation type="submission" date="2025-08" db="UniProtKB">
        <authorList>
            <consortium name="RefSeq"/>
        </authorList>
    </citation>
    <scope>IDENTIFICATION</scope>
    <source>
        <strain evidence="6">14028-0561.14</strain>
        <tissue evidence="6">Whole fly</tissue>
    </source>
</reference>
<evidence type="ECO:0000256" key="4">
    <source>
        <dbReference type="SAM" id="MobiDB-lite"/>
    </source>
</evidence>
<evidence type="ECO:0000313" key="6">
    <source>
        <dbReference type="RefSeq" id="XP_041630834.1"/>
    </source>
</evidence>
<feature type="compositionally biased region" description="Low complexity" evidence="4">
    <location>
        <begin position="374"/>
        <end position="384"/>
    </location>
</feature>
<accession>A0ABM3C511</accession>
<proteinExistence type="inferred from homology"/>
<sequence length="564" mass="63891">MEALESSVSKFRLNDLQLAAELEKTLLERNNELDTQMKLYKAKAKEQEREIVHLRKHINALAEENDTRVKVLEQVDAGIQELERVNQRLTVEKSRAKKQNQLLTTNAEVLEARCEDLTLQLSLARQSLSKVERHRQERHTKLTISNNQEMVYHQFQAKVPAENHSLCHANSVKENFLNSEDRKELDRLLREMETTKQDFLAEQQRCADLEEQLGAIIQENQSLQGRLAEASGSHETMSLQGELSLLDEVVQGQLCTRCLRFIKQDLDEQSIPASSEVISRSGSTSQDRFLKTANDLQLNANESLNPYHEVVEKFEALLEVQRTSSASRNLAEAKKTSDWDASPGLKHKKKESRSKEFVVKLNIAPIELWETESSSSGVSYGTDSKYSQTNESQFRKHPGEHWKLYQEQKSDDKPGLIQGSAIIAKSLKKESPKVVSSARKPLQPPTTASKPSAVCEPSPIKSIVENGRLRKPLQRKPQEYQTIAAGVKKKNRRQHRHQSYDNVTRKRQPTSEQRNPDLMAQGSISKVLNISRGCVNAPLTSDTSLKKCGLSYAEVLRQANKSGN</sequence>
<feature type="region of interest" description="Disordered" evidence="4">
    <location>
        <begin position="374"/>
        <end position="398"/>
    </location>
</feature>
<evidence type="ECO:0000256" key="1">
    <source>
        <dbReference type="ARBA" id="ARBA00009019"/>
    </source>
</evidence>
<name>A0ABM3C511_DROKI</name>
<comment type="similarity">
    <text evidence="1">Belongs to the CDR2 family.</text>
</comment>
<dbReference type="GeneID" id="108071717"/>
<keyword evidence="2 3" id="KW-0175">Coiled coil</keyword>
<feature type="coiled-coil region" evidence="3">
    <location>
        <begin position="178"/>
        <end position="226"/>
    </location>
</feature>
<keyword evidence="5" id="KW-1185">Reference proteome</keyword>
<evidence type="ECO:0000256" key="3">
    <source>
        <dbReference type="SAM" id="Coils"/>
    </source>
</evidence>
<feature type="region of interest" description="Disordered" evidence="4">
    <location>
        <begin position="428"/>
        <end position="523"/>
    </location>
</feature>
<dbReference type="Proteomes" id="UP001652661">
    <property type="component" value="Chromosome X"/>
</dbReference>
<evidence type="ECO:0000256" key="2">
    <source>
        <dbReference type="ARBA" id="ARBA00023054"/>
    </source>
</evidence>
<feature type="region of interest" description="Disordered" evidence="4">
    <location>
        <begin position="325"/>
        <end position="351"/>
    </location>
</feature>
<dbReference type="RefSeq" id="XP_041630834.1">
    <property type="nucleotide sequence ID" value="XM_041774900.2"/>
</dbReference>
<dbReference type="PANTHER" id="PTHR19232">
    <property type="entry name" value="CENTROCORTIN FAMILY MEMBER"/>
    <property type="match status" value="1"/>
</dbReference>